<dbReference type="EMBL" id="CAJNOB010000056">
    <property type="protein sequence ID" value="CAF0703904.1"/>
    <property type="molecule type" value="Genomic_DNA"/>
</dbReference>
<comment type="caution">
    <text evidence="2">The sequence shown here is derived from an EMBL/GenBank/DDBJ whole genome shotgun (WGS) entry which is preliminary data.</text>
</comment>
<evidence type="ECO:0000313" key="3">
    <source>
        <dbReference type="Proteomes" id="UP000663859"/>
    </source>
</evidence>
<protein>
    <submittedName>
        <fullName evidence="2">Uncharacterized protein</fullName>
    </submittedName>
</protein>
<reference evidence="2" key="1">
    <citation type="submission" date="2021-02" db="EMBL/GenBank/DDBJ databases">
        <authorList>
            <person name="Cremers G."/>
            <person name="Picone N."/>
        </authorList>
    </citation>
    <scope>NUCLEOTIDE SEQUENCE</scope>
    <source>
        <strain evidence="2">PQ17</strain>
    </source>
</reference>
<organism evidence="2 3">
    <name type="scientific">Candidatus Methylacidithermus pantelleriae</name>
    <dbReference type="NCBI Taxonomy" id="2744239"/>
    <lineage>
        <taxon>Bacteria</taxon>
        <taxon>Pseudomonadati</taxon>
        <taxon>Verrucomicrobiota</taxon>
        <taxon>Methylacidiphilae</taxon>
        <taxon>Methylacidiphilales</taxon>
        <taxon>Methylacidiphilaceae</taxon>
        <taxon>Candidatus Methylacidithermus</taxon>
    </lineage>
</organism>
<evidence type="ECO:0000256" key="1">
    <source>
        <dbReference type="SAM" id="MobiDB-lite"/>
    </source>
</evidence>
<keyword evidence="3" id="KW-1185">Reference proteome</keyword>
<proteinExistence type="predicted"/>
<dbReference type="AlphaFoldDB" id="A0A8J2FPN1"/>
<name>A0A8J2FPN1_9BACT</name>
<evidence type="ECO:0000313" key="2">
    <source>
        <dbReference type="EMBL" id="CAF0703904.1"/>
    </source>
</evidence>
<dbReference type="RefSeq" id="WP_174582477.1">
    <property type="nucleotide sequence ID" value="NZ_CAJNOB010000056.1"/>
</dbReference>
<accession>A0A8J2FPN1</accession>
<gene>
    <name evidence="2" type="ORF">MPNT_60133</name>
</gene>
<feature type="compositionally biased region" description="Basic and acidic residues" evidence="1">
    <location>
        <begin position="1"/>
        <end position="25"/>
    </location>
</feature>
<sequence length="103" mass="11673">MLRLRLESDFRDTLDQPDGDRDNQDRGSLAGKRRDLAFEFTASCGTEKEWWVLASVELRARFLGNTPAFPGAVGIDPNEDRLALAKTDRFGNPVRVRGIRFHP</sequence>
<feature type="region of interest" description="Disordered" evidence="1">
    <location>
        <begin position="1"/>
        <end position="28"/>
    </location>
</feature>
<dbReference type="Proteomes" id="UP000663859">
    <property type="component" value="Unassembled WGS sequence"/>
</dbReference>